<dbReference type="AlphaFoldDB" id="A0A382EWW5"/>
<dbReference type="EMBL" id="UINC01046591">
    <property type="protein sequence ID" value="SVB54812.1"/>
    <property type="molecule type" value="Genomic_DNA"/>
</dbReference>
<evidence type="ECO:0000313" key="1">
    <source>
        <dbReference type="EMBL" id="SVB54812.1"/>
    </source>
</evidence>
<reference evidence="1" key="1">
    <citation type="submission" date="2018-05" db="EMBL/GenBank/DDBJ databases">
        <authorList>
            <person name="Lanie J.A."/>
            <person name="Ng W.-L."/>
            <person name="Kazmierczak K.M."/>
            <person name="Andrzejewski T.M."/>
            <person name="Davidsen T.M."/>
            <person name="Wayne K.J."/>
            <person name="Tettelin H."/>
            <person name="Glass J.I."/>
            <person name="Rusch D."/>
            <person name="Podicherti R."/>
            <person name="Tsui H.-C.T."/>
            <person name="Winkler M.E."/>
        </authorList>
    </citation>
    <scope>NUCLEOTIDE SEQUENCE</scope>
</reference>
<accession>A0A382EWW5</accession>
<protein>
    <submittedName>
        <fullName evidence="1">Uncharacterized protein</fullName>
    </submittedName>
</protein>
<organism evidence="1">
    <name type="scientific">marine metagenome</name>
    <dbReference type="NCBI Taxonomy" id="408172"/>
    <lineage>
        <taxon>unclassified sequences</taxon>
        <taxon>metagenomes</taxon>
        <taxon>ecological metagenomes</taxon>
    </lineage>
</organism>
<name>A0A382EWW5_9ZZZZ</name>
<sequence length="302" mass="34369">MQRLILAILACFWAFMGYRLWQVEYAGQSLGAAVDIEVVWDKVLNAQDEAPLSIVNERTGEALGWMMWSPTVTRDDTDKRPELEGMVHTVLGYSLNIDRGRIFGSEYAVDFTFSFHVGFGPNPEREWTDVRLIIKQQTETVDYNMRLDAQSTNTFFSLDVENDSTTNHVEIAYADLRKPDKLIHAGMELAGVNPLVTAGTSLAVRNLMGKTQLAKSVSFKFPWPKQAHYDQLPGVRTHIKVYRVDVPIVEGMLLKIYINPLGEILRVEVPEILIDTLRKSANLNLPQSIVLRNDHYYGRIKR</sequence>
<gene>
    <name evidence="1" type="ORF">METZ01_LOCUS207666</name>
</gene>
<proteinExistence type="predicted"/>